<dbReference type="EMBL" id="VSSQ01010681">
    <property type="protein sequence ID" value="MPM44950.1"/>
    <property type="molecule type" value="Genomic_DNA"/>
</dbReference>
<evidence type="ECO:0000313" key="1">
    <source>
        <dbReference type="EMBL" id="MPM44950.1"/>
    </source>
</evidence>
<organism evidence="1">
    <name type="scientific">bioreactor metagenome</name>
    <dbReference type="NCBI Taxonomy" id="1076179"/>
    <lineage>
        <taxon>unclassified sequences</taxon>
        <taxon>metagenomes</taxon>
        <taxon>ecological metagenomes</taxon>
    </lineage>
</organism>
<accession>A0A644ZVF9</accession>
<name>A0A644ZVF9_9ZZZZ</name>
<dbReference type="AlphaFoldDB" id="A0A644ZVF9"/>
<comment type="caution">
    <text evidence="1">The sequence shown here is derived from an EMBL/GenBank/DDBJ whole genome shotgun (WGS) entry which is preliminary data.</text>
</comment>
<gene>
    <name evidence="1" type="ORF">SDC9_91633</name>
</gene>
<reference evidence="1" key="1">
    <citation type="submission" date="2019-08" db="EMBL/GenBank/DDBJ databases">
        <authorList>
            <person name="Kucharzyk K."/>
            <person name="Murdoch R.W."/>
            <person name="Higgins S."/>
            <person name="Loffler F."/>
        </authorList>
    </citation>
    <scope>NUCLEOTIDE SEQUENCE</scope>
</reference>
<protein>
    <submittedName>
        <fullName evidence="1">Uncharacterized protein</fullName>
    </submittedName>
</protein>
<proteinExistence type="predicted"/>
<sequence>MEKRERVQYAWHMNNREWYAEALKFCQLSPTCTTCPYQLLTGQADITKERPCFSDKQALLQLDAWLSAPHDRDRSLEETEDDHQWLKELLKVQFDEEDDAWLLDEELC</sequence>